<organism evidence="3 4">
    <name type="scientific">Paragonimus skrjabini miyazakii</name>
    <dbReference type="NCBI Taxonomy" id="59628"/>
    <lineage>
        <taxon>Eukaryota</taxon>
        <taxon>Metazoa</taxon>
        <taxon>Spiralia</taxon>
        <taxon>Lophotrochozoa</taxon>
        <taxon>Platyhelminthes</taxon>
        <taxon>Trematoda</taxon>
        <taxon>Digenea</taxon>
        <taxon>Plagiorchiida</taxon>
        <taxon>Troglotremata</taxon>
        <taxon>Troglotrematidae</taxon>
        <taxon>Paragonimus</taxon>
    </lineage>
</organism>
<dbReference type="OrthoDB" id="446173at2759"/>
<proteinExistence type="predicted"/>
<dbReference type="Proteomes" id="UP000822476">
    <property type="component" value="Unassembled WGS sequence"/>
</dbReference>
<keyword evidence="4" id="KW-1185">Reference proteome</keyword>
<gene>
    <name evidence="3" type="ORF">EG68_03124</name>
</gene>
<dbReference type="Gene3D" id="2.60.120.290">
    <property type="entry name" value="Spermadhesin, CUB domain"/>
    <property type="match status" value="1"/>
</dbReference>
<keyword evidence="1" id="KW-1015">Disulfide bond</keyword>
<dbReference type="Pfam" id="PF00431">
    <property type="entry name" value="CUB"/>
    <property type="match status" value="1"/>
</dbReference>
<evidence type="ECO:0000259" key="2">
    <source>
        <dbReference type="Pfam" id="PF00431"/>
    </source>
</evidence>
<comment type="caution">
    <text evidence="3">The sequence shown here is derived from an EMBL/GenBank/DDBJ whole genome shotgun (WGS) entry which is preliminary data.</text>
</comment>
<name>A0A8S9Z243_9TREM</name>
<feature type="domain" description="CUB" evidence="2">
    <location>
        <begin position="24"/>
        <end position="109"/>
    </location>
</feature>
<dbReference type="InterPro" id="IPR035914">
    <property type="entry name" value="Sperma_CUB_dom_sf"/>
</dbReference>
<reference evidence="3" key="1">
    <citation type="submission" date="2019-07" db="EMBL/GenBank/DDBJ databases">
        <title>Annotation for the trematode Paragonimus miyazaki's.</title>
        <authorList>
            <person name="Choi Y.-J."/>
        </authorList>
    </citation>
    <scope>NUCLEOTIDE SEQUENCE</scope>
    <source>
        <strain evidence="3">Japan</strain>
    </source>
</reference>
<dbReference type="InterPro" id="IPR000859">
    <property type="entry name" value="CUB_dom"/>
</dbReference>
<evidence type="ECO:0000256" key="1">
    <source>
        <dbReference type="ARBA" id="ARBA00023157"/>
    </source>
</evidence>
<dbReference type="SUPFAM" id="SSF49854">
    <property type="entry name" value="Spermadhesin, CUB domain"/>
    <property type="match status" value="1"/>
</dbReference>
<sequence>MTDNQVGNSGFFVYPEANVPTQATVFVTWVMEMNTGSTVRIRLENISISEPERCFIRVFDGLNCQARPLIAARLDDSQNSKVLRSTGEKMLLLFFSGMRLHGDAFTVKYEGLTGPSISVTGHNTMTTTPNYLILCIFLVCSLWETG</sequence>
<dbReference type="AlphaFoldDB" id="A0A8S9Z243"/>
<dbReference type="EMBL" id="JTDE01001121">
    <property type="protein sequence ID" value="KAF7259610.1"/>
    <property type="molecule type" value="Genomic_DNA"/>
</dbReference>
<accession>A0A8S9Z243</accession>
<evidence type="ECO:0000313" key="4">
    <source>
        <dbReference type="Proteomes" id="UP000822476"/>
    </source>
</evidence>
<evidence type="ECO:0000313" key="3">
    <source>
        <dbReference type="EMBL" id="KAF7259610.1"/>
    </source>
</evidence>
<protein>
    <recommendedName>
        <fullName evidence="2">CUB domain-containing protein</fullName>
    </recommendedName>
</protein>